<organism evidence="2 3">
    <name type="scientific">Penaeus vannamei</name>
    <name type="common">Whiteleg shrimp</name>
    <name type="synonym">Litopenaeus vannamei</name>
    <dbReference type="NCBI Taxonomy" id="6689"/>
    <lineage>
        <taxon>Eukaryota</taxon>
        <taxon>Metazoa</taxon>
        <taxon>Ecdysozoa</taxon>
        <taxon>Arthropoda</taxon>
        <taxon>Crustacea</taxon>
        <taxon>Multicrustacea</taxon>
        <taxon>Malacostraca</taxon>
        <taxon>Eumalacostraca</taxon>
        <taxon>Eucarida</taxon>
        <taxon>Decapoda</taxon>
        <taxon>Dendrobranchiata</taxon>
        <taxon>Penaeoidea</taxon>
        <taxon>Penaeidae</taxon>
        <taxon>Penaeus</taxon>
    </lineage>
</organism>
<keyword evidence="1" id="KW-0812">Transmembrane</keyword>
<dbReference type="EMBL" id="QCYY01002239">
    <property type="protein sequence ID" value="ROT71838.1"/>
    <property type="molecule type" value="Genomic_DNA"/>
</dbReference>
<reference evidence="2 3" key="1">
    <citation type="submission" date="2018-04" db="EMBL/GenBank/DDBJ databases">
        <authorList>
            <person name="Zhang X."/>
            <person name="Yuan J."/>
            <person name="Li F."/>
            <person name="Xiang J."/>
        </authorList>
    </citation>
    <scope>NUCLEOTIDE SEQUENCE [LARGE SCALE GENOMIC DNA]</scope>
    <source>
        <tissue evidence="2">Muscle</tissue>
    </source>
</reference>
<evidence type="ECO:0000313" key="2">
    <source>
        <dbReference type="EMBL" id="ROT71838.1"/>
    </source>
</evidence>
<gene>
    <name evidence="2" type="ORF">C7M84_009809</name>
</gene>
<name>A0A423T6G6_PENVA</name>
<keyword evidence="3" id="KW-1185">Reference proteome</keyword>
<comment type="caution">
    <text evidence="2">The sequence shown here is derived from an EMBL/GenBank/DDBJ whole genome shotgun (WGS) entry which is preliminary data.</text>
</comment>
<reference evidence="2 3" key="2">
    <citation type="submission" date="2019-01" db="EMBL/GenBank/DDBJ databases">
        <title>The decoding of complex shrimp genome reveals the adaptation for benthos swimmer, frequently molting mechanism and breeding impact on genome.</title>
        <authorList>
            <person name="Sun Y."/>
            <person name="Gao Y."/>
            <person name="Yu Y."/>
        </authorList>
    </citation>
    <scope>NUCLEOTIDE SEQUENCE [LARGE SCALE GENOMIC DNA]</scope>
    <source>
        <tissue evidence="2">Muscle</tissue>
    </source>
</reference>
<proteinExistence type="predicted"/>
<sequence length="127" mass="14038">MYQVDETLRTFGFDIKSLVKSLDLQTFGLLTLLVVGAVFLFDFLSYGYASYTGDAAGHTSYGRSLVTTAAKVWDQRDQLGLNPYVRGGRGLDSMTQILDDIADAILKYEGLEDNVVGQSRQSKVLQQ</sequence>
<evidence type="ECO:0000256" key="1">
    <source>
        <dbReference type="SAM" id="Phobius"/>
    </source>
</evidence>
<keyword evidence="1" id="KW-0472">Membrane</keyword>
<evidence type="ECO:0000313" key="3">
    <source>
        <dbReference type="Proteomes" id="UP000283509"/>
    </source>
</evidence>
<dbReference type="OrthoDB" id="6360687at2759"/>
<feature type="transmembrane region" description="Helical" evidence="1">
    <location>
        <begin position="27"/>
        <end position="49"/>
    </location>
</feature>
<dbReference type="Proteomes" id="UP000283509">
    <property type="component" value="Unassembled WGS sequence"/>
</dbReference>
<protein>
    <submittedName>
        <fullName evidence="2">Uncharacterized protein</fullName>
    </submittedName>
</protein>
<accession>A0A423T6G6</accession>
<dbReference type="AlphaFoldDB" id="A0A423T6G6"/>
<keyword evidence="1" id="KW-1133">Transmembrane helix</keyword>